<name>A0A9X1IPW4_9SPHN</name>
<dbReference type="RefSeq" id="WP_214622080.1">
    <property type="nucleotide sequence ID" value="NZ_JAHGAW010000003.1"/>
</dbReference>
<accession>A0A9X1IPW4</accession>
<dbReference type="Proteomes" id="UP001138757">
    <property type="component" value="Unassembled WGS sequence"/>
</dbReference>
<evidence type="ECO:0000313" key="2">
    <source>
        <dbReference type="EMBL" id="MBT2186327.1"/>
    </source>
</evidence>
<comment type="caution">
    <text evidence="2">The sequence shown here is derived from an EMBL/GenBank/DDBJ whole genome shotgun (WGS) entry which is preliminary data.</text>
</comment>
<feature type="domain" description="AB hydrolase-1" evidence="1">
    <location>
        <begin position="34"/>
        <end position="254"/>
    </location>
</feature>
<dbReference type="PANTHER" id="PTHR43798">
    <property type="entry name" value="MONOACYLGLYCEROL LIPASE"/>
    <property type="match status" value="1"/>
</dbReference>
<dbReference type="InterPro" id="IPR029058">
    <property type="entry name" value="AB_hydrolase_fold"/>
</dbReference>
<dbReference type="GO" id="GO:0016020">
    <property type="term" value="C:membrane"/>
    <property type="evidence" value="ECO:0007669"/>
    <property type="project" value="TreeGrafter"/>
</dbReference>
<dbReference type="InterPro" id="IPR000073">
    <property type="entry name" value="AB_hydrolase_1"/>
</dbReference>
<evidence type="ECO:0000259" key="1">
    <source>
        <dbReference type="Pfam" id="PF00561"/>
    </source>
</evidence>
<proteinExistence type="predicted"/>
<gene>
    <name evidence="2" type="ORF">KK488_05140</name>
</gene>
<sequence>MSTIELDGLDFGTLDTVDILGTDIELFRAGSGTPLLFLHGIDGLEGSAQGLRELAKSFSVYAPSHPGFGASERPAGMSRVDDMGYFYLDMLNALGLDAPIIVGTSFGAWVACEMLTKEPGRARSLVLASPLGLKTAERREHWVADLFMISKQELGARLQVGPADEQSMPEMSEARLRRVLRNDEALSLYGWSPYMCNPKLGDRLHRISCPAMIVWGDKDAMIEPEYRARWRDALPQAQVKLLSGAGHRSHADKPAELATLIGQFTKGAAK</sequence>
<dbReference type="AlphaFoldDB" id="A0A9X1IPW4"/>
<dbReference type="SUPFAM" id="SSF53474">
    <property type="entry name" value="alpha/beta-Hydrolases"/>
    <property type="match status" value="1"/>
</dbReference>
<keyword evidence="3" id="KW-1185">Reference proteome</keyword>
<dbReference type="Pfam" id="PF00561">
    <property type="entry name" value="Abhydrolase_1"/>
    <property type="match status" value="1"/>
</dbReference>
<protein>
    <submittedName>
        <fullName evidence="2">Alpha/beta hydrolase</fullName>
    </submittedName>
</protein>
<dbReference type="Gene3D" id="3.40.50.1820">
    <property type="entry name" value="alpha/beta hydrolase"/>
    <property type="match status" value="1"/>
</dbReference>
<dbReference type="EMBL" id="JAHGAW010000003">
    <property type="protein sequence ID" value="MBT2186327.1"/>
    <property type="molecule type" value="Genomic_DNA"/>
</dbReference>
<evidence type="ECO:0000313" key="3">
    <source>
        <dbReference type="Proteomes" id="UP001138757"/>
    </source>
</evidence>
<reference evidence="2" key="1">
    <citation type="submission" date="2021-05" db="EMBL/GenBank/DDBJ databases">
        <title>Genome of Sphingobium sp. strain.</title>
        <authorList>
            <person name="Fan R."/>
        </authorList>
    </citation>
    <scope>NUCLEOTIDE SEQUENCE</scope>
    <source>
        <strain evidence="2">H33</strain>
    </source>
</reference>
<organism evidence="2 3">
    <name type="scientific">Sphingobium nicotianae</name>
    <dbReference type="NCBI Taxonomy" id="2782607"/>
    <lineage>
        <taxon>Bacteria</taxon>
        <taxon>Pseudomonadati</taxon>
        <taxon>Pseudomonadota</taxon>
        <taxon>Alphaproteobacteria</taxon>
        <taxon>Sphingomonadales</taxon>
        <taxon>Sphingomonadaceae</taxon>
        <taxon>Sphingobium</taxon>
    </lineage>
</organism>
<dbReference type="PANTHER" id="PTHR43798:SF33">
    <property type="entry name" value="HYDROLASE, PUTATIVE (AFU_ORTHOLOGUE AFUA_2G14860)-RELATED"/>
    <property type="match status" value="1"/>
</dbReference>
<dbReference type="PRINTS" id="PR00111">
    <property type="entry name" value="ABHYDROLASE"/>
</dbReference>
<dbReference type="InterPro" id="IPR050266">
    <property type="entry name" value="AB_hydrolase_sf"/>
</dbReference>
<keyword evidence="2" id="KW-0378">Hydrolase</keyword>
<dbReference type="GO" id="GO:0016787">
    <property type="term" value="F:hydrolase activity"/>
    <property type="evidence" value="ECO:0007669"/>
    <property type="project" value="UniProtKB-KW"/>
</dbReference>